<evidence type="ECO:0000256" key="2">
    <source>
        <dbReference type="SAM" id="MobiDB-lite"/>
    </source>
</evidence>
<evidence type="ECO:0000313" key="3">
    <source>
        <dbReference type="EMBL" id="KAK2844899.1"/>
    </source>
</evidence>
<dbReference type="EMBL" id="JAUPFM010000008">
    <property type="protein sequence ID" value="KAK2844899.1"/>
    <property type="molecule type" value="Genomic_DNA"/>
</dbReference>
<evidence type="ECO:0000256" key="1">
    <source>
        <dbReference type="SAM" id="Coils"/>
    </source>
</evidence>
<dbReference type="Proteomes" id="UP001187415">
    <property type="component" value="Unassembled WGS sequence"/>
</dbReference>
<proteinExistence type="predicted"/>
<comment type="caution">
    <text evidence="3">The sequence shown here is derived from an EMBL/GenBank/DDBJ whole genome shotgun (WGS) entry which is preliminary data.</text>
</comment>
<feature type="region of interest" description="Disordered" evidence="2">
    <location>
        <begin position="255"/>
        <end position="280"/>
    </location>
</feature>
<feature type="region of interest" description="Disordered" evidence="2">
    <location>
        <begin position="361"/>
        <end position="385"/>
    </location>
</feature>
<protein>
    <submittedName>
        <fullName evidence="3">Uncharacterized protein</fullName>
    </submittedName>
</protein>
<feature type="coiled-coil region" evidence="1">
    <location>
        <begin position="116"/>
        <end position="146"/>
    </location>
</feature>
<sequence>MASSTNGIQVEENPLHKEVMRLSDQLKKERNWRIQLSQHLDETKQQLARQKSLKEMYINKEKELKSQLEMMEKYADAETLSTSKIAAQVRDNIKQKKKKVLQKDYEELKVAYTVSQEKLTAELQKAQAFKEELDQLRASYEEVNLKYDTTVLTAKQQVDNIQQQLEKEIKCHTDREANDHLLIQSLRAEMDGVYQKMAGEIEVLKLYAADKETVFLNELEQLKTQLSIQISLNFELKAELEAERKMARCECKKNQGNHSESCKQDGSFLRVDSEPEPTEVPVEVLNTESSLNLELSTELTAEFEDHLPLERNAAECEEQQEETSEGEQETCMKVESLPHVDSDPEPMQNIEVSVEVLSVQTDHDLQPEGKTAECEEQQESEFEGKAVEKVEDDWNQSELFKQEGSLTQRWSRPLMTSFQRR</sequence>
<feature type="compositionally biased region" description="Basic and acidic residues" evidence="2">
    <location>
        <begin position="361"/>
        <end position="373"/>
    </location>
</feature>
<keyword evidence="1" id="KW-0175">Coiled coil</keyword>
<dbReference type="AlphaFoldDB" id="A0AA88MV22"/>
<keyword evidence="4" id="KW-1185">Reference proteome</keyword>
<organism evidence="3 4">
    <name type="scientific">Channa striata</name>
    <name type="common">Snakehead murrel</name>
    <name type="synonym">Ophicephalus striatus</name>
    <dbReference type="NCBI Taxonomy" id="64152"/>
    <lineage>
        <taxon>Eukaryota</taxon>
        <taxon>Metazoa</taxon>
        <taxon>Chordata</taxon>
        <taxon>Craniata</taxon>
        <taxon>Vertebrata</taxon>
        <taxon>Euteleostomi</taxon>
        <taxon>Actinopterygii</taxon>
        <taxon>Neopterygii</taxon>
        <taxon>Teleostei</taxon>
        <taxon>Neoteleostei</taxon>
        <taxon>Acanthomorphata</taxon>
        <taxon>Anabantaria</taxon>
        <taxon>Anabantiformes</taxon>
        <taxon>Channoidei</taxon>
        <taxon>Channidae</taxon>
        <taxon>Channa</taxon>
    </lineage>
</organism>
<name>A0AA88MV22_CHASR</name>
<accession>A0AA88MV22</accession>
<gene>
    <name evidence="3" type="ORF">Q5P01_011558</name>
</gene>
<reference evidence="3" key="1">
    <citation type="submission" date="2023-07" db="EMBL/GenBank/DDBJ databases">
        <title>Chromosome-level Genome Assembly of Striped Snakehead (Channa striata).</title>
        <authorList>
            <person name="Liu H."/>
        </authorList>
    </citation>
    <scope>NUCLEOTIDE SEQUENCE</scope>
    <source>
        <strain evidence="3">Gz</strain>
        <tissue evidence="3">Muscle</tissue>
    </source>
</reference>
<evidence type="ECO:0000313" key="4">
    <source>
        <dbReference type="Proteomes" id="UP001187415"/>
    </source>
</evidence>
<feature type="region of interest" description="Disordered" evidence="2">
    <location>
        <begin position="398"/>
        <end position="421"/>
    </location>
</feature>